<sequence length="266" mass="28998">MKEMKDVRRIVVKVGSSTLTHPQGGLHFQKIDQLAMALSDIKNSGKDVILVSSGAVSAGVAKLQMRHRPTLMKEKQAAASVGQSELMFIYDKFFSQYGQTIAQLLLTKTITHNETLRMNAVNTLETLLSYGVIPIVNENDSVATDEIAYGDNDTLSAVTAYLTNADLLILLSDIDGLYDDNPTLHPNAKLIPVVNHISEEIQAMAKGAGSKHGTGGMVTKLYAAQYAGEHGIPMIIANGNQPSILYHILKNTYRGTLFDLKKEENL</sequence>
<dbReference type="InterPro" id="IPR011529">
    <property type="entry name" value="Glu_5kinase"/>
</dbReference>
<feature type="binding site" evidence="8">
    <location>
        <begin position="172"/>
        <end position="173"/>
    </location>
    <ligand>
        <name>ATP</name>
        <dbReference type="ChEBI" id="CHEBI:30616"/>
    </ligand>
</feature>
<evidence type="ECO:0000256" key="4">
    <source>
        <dbReference type="ARBA" id="ARBA00022679"/>
    </source>
</evidence>
<dbReference type="GO" id="GO:0004349">
    <property type="term" value="F:glutamate 5-kinase activity"/>
    <property type="evidence" value="ECO:0007669"/>
    <property type="project" value="UniProtKB-UniRule"/>
</dbReference>
<dbReference type="RefSeq" id="WP_008979589.1">
    <property type="nucleotide sequence ID" value="NZ_DBGDHU010000018.1"/>
</dbReference>
<dbReference type="GO" id="GO:0005524">
    <property type="term" value="F:ATP binding"/>
    <property type="evidence" value="ECO:0007669"/>
    <property type="project" value="UniProtKB-KW"/>
</dbReference>
<dbReference type="PANTHER" id="PTHR43654">
    <property type="entry name" value="GLUTAMATE 5-KINASE"/>
    <property type="match status" value="1"/>
</dbReference>
<dbReference type="PANTHER" id="PTHR43654:SF1">
    <property type="entry name" value="ISOPENTENYL PHOSPHATE KINASE"/>
    <property type="match status" value="1"/>
</dbReference>
<dbReference type="InterPro" id="IPR041739">
    <property type="entry name" value="G5K_ProB"/>
</dbReference>
<dbReference type="PIRSF" id="PIRSF000729">
    <property type="entry name" value="GK"/>
    <property type="match status" value="1"/>
</dbReference>
<feature type="binding site" evidence="8">
    <location>
        <position position="152"/>
    </location>
    <ligand>
        <name>substrate</name>
    </ligand>
</feature>
<dbReference type="EC" id="2.7.2.11" evidence="8"/>
<evidence type="ECO:0000256" key="5">
    <source>
        <dbReference type="ARBA" id="ARBA00022741"/>
    </source>
</evidence>
<dbReference type="Pfam" id="PF00696">
    <property type="entry name" value="AA_kinase"/>
    <property type="match status" value="1"/>
</dbReference>
<keyword evidence="11" id="KW-1185">Reference proteome</keyword>
<evidence type="ECO:0000256" key="8">
    <source>
        <dbReference type="HAMAP-Rule" id="MF_00456"/>
    </source>
</evidence>
<keyword evidence="6 8" id="KW-0418">Kinase</keyword>
<gene>
    <name evidence="8" type="primary">proB</name>
    <name evidence="10" type="ORF">EDD61_10524</name>
</gene>
<dbReference type="GO" id="GO:0055129">
    <property type="term" value="P:L-proline biosynthetic process"/>
    <property type="evidence" value="ECO:0007669"/>
    <property type="project" value="UniProtKB-UniRule"/>
</dbReference>
<dbReference type="PRINTS" id="PR00474">
    <property type="entry name" value="GLU5KINASE"/>
</dbReference>
<dbReference type="PROSITE" id="PS00902">
    <property type="entry name" value="GLUTAMATE_5_KINASE"/>
    <property type="match status" value="1"/>
</dbReference>
<comment type="similarity">
    <text evidence="8">Belongs to the glutamate 5-kinase family.</text>
</comment>
<comment type="caution">
    <text evidence="10">The sequence shown here is derived from an EMBL/GenBank/DDBJ whole genome shotgun (WGS) entry which is preliminary data.</text>
</comment>
<dbReference type="HAMAP" id="MF_00456">
    <property type="entry name" value="ProB"/>
    <property type="match status" value="1"/>
</dbReference>
<dbReference type="NCBIfam" id="TIGR01027">
    <property type="entry name" value="proB"/>
    <property type="match status" value="1"/>
</dbReference>
<keyword evidence="1 8" id="KW-0963">Cytoplasm</keyword>
<dbReference type="EMBL" id="SMBP01000005">
    <property type="protein sequence ID" value="TCU62218.1"/>
    <property type="molecule type" value="Genomic_DNA"/>
</dbReference>
<dbReference type="GO" id="GO:0005829">
    <property type="term" value="C:cytosol"/>
    <property type="evidence" value="ECO:0007669"/>
    <property type="project" value="TreeGrafter"/>
</dbReference>
<dbReference type="AlphaFoldDB" id="A0A4R3TJG1"/>
<comment type="function">
    <text evidence="8">Catalyzes the transfer of a phosphate group to glutamate to form L-glutamate 5-phosphate.</text>
</comment>
<dbReference type="InterPro" id="IPR005715">
    <property type="entry name" value="Glu_5kinase/COase_Synthase"/>
</dbReference>
<evidence type="ECO:0000256" key="6">
    <source>
        <dbReference type="ARBA" id="ARBA00022777"/>
    </source>
</evidence>
<evidence type="ECO:0000256" key="2">
    <source>
        <dbReference type="ARBA" id="ARBA00022605"/>
    </source>
</evidence>
<comment type="pathway">
    <text evidence="8">Amino-acid biosynthesis; L-proline biosynthesis; L-glutamate 5-semialdehyde from L-glutamate: step 1/2.</text>
</comment>
<keyword evidence="7 8" id="KW-0067">ATP-binding</keyword>
<evidence type="ECO:0000313" key="11">
    <source>
        <dbReference type="Proteomes" id="UP000295773"/>
    </source>
</evidence>
<comment type="subcellular location">
    <subcellularLocation>
        <location evidence="8">Cytoplasm</location>
    </subcellularLocation>
</comment>
<protein>
    <recommendedName>
        <fullName evidence="8">Glutamate 5-kinase</fullName>
        <ecNumber evidence="8">2.7.2.11</ecNumber>
    </recommendedName>
    <alternativeName>
        <fullName evidence="8">Gamma-glutamyl kinase</fullName>
        <shortName evidence="8">GK</shortName>
    </alternativeName>
</protein>
<name>A0A4R3TJG1_9FIRM</name>
<dbReference type="UniPathway" id="UPA00098">
    <property type="reaction ID" value="UER00359"/>
</dbReference>
<dbReference type="InterPro" id="IPR001048">
    <property type="entry name" value="Asp/Glu/Uridylate_kinase"/>
</dbReference>
<dbReference type="Proteomes" id="UP000295773">
    <property type="component" value="Unassembled WGS sequence"/>
</dbReference>
<feature type="binding site" evidence="8">
    <location>
        <position position="140"/>
    </location>
    <ligand>
        <name>substrate</name>
    </ligand>
</feature>
<keyword evidence="4 8" id="KW-0808">Transferase</keyword>
<feature type="binding site" evidence="8">
    <location>
        <begin position="214"/>
        <end position="220"/>
    </location>
    <ligand>
        <name>ATP</name>
        <dbReference type="ChEBI" id="CHEBI:30616"/>
    </ligand>
</feature>
<dbReference type="CDD" id="cd04242">
    <property type="entry name" value="AAK_G5K_ProB"/>
    <property type="match status" value="1"/>
</dbReference>
<organism evidence="10 11">
    <name type="scientific">Longicatena caecimuris</name>
    <dbReference type="NCBI Taxonomy" id="1796635"/>
    <lineage>
        <taxon>Bacteria</taxon>
        <taxon>Bacillati</taxon>
        <taxon>Bacillota</taxon>
        <taxon>Erysipelotrichia</taxon>
        <taxon>Erysipelotrichales</taxon>
        <taxon>Erysipelotrichaceae</taxon>
        <taxon>Longicatena</taxon>
    </lineage>
</organism>
<feature type="binding site" evidence="8">
    <location>
        <position position="53"/>
    </location>
    <ligand>
        <name>substrate</name>
    </ligand>
</feature>
<accession>A0A4R3TJG1</accession>
<dbReference type="FunFam" id="3.40.1160.10:FF:000018">
    <property type="entry name" value="Glutamate 5-kinase"/>
    <property type="match status" value="1"/>
</dbReference>
<evidence type="ECO:0000256" key="3">
    <source>
        <dbReference type="ARBA" id="ARBA00022650"/>
    </source>
</evidence>
<evidence type="ECO:0000256" key="1">
    <source>
        <dbReference type="ARBA" id="ARBA00022490"/>
    </source>
</evidence>
<keyword evidence="2 8" id="KW-0028">Amino-acid biosynthesis</keyword>
<dbReference type="InterPro" id="IPR001057">
    <property type="entry name" value="Glu/AcGlu_kinase"/>
</dbReference>
<keyword evidence="3 8" id="KW-0641">Proline biosynthesis</keyword>
<evidence type="ECO:0000256" key="7">
    <source>
        <dbReference type="ARBA" id="ARBA00022840"/>
    </source>
</evidence>
<keyword evidence="5 8" id="KW-0547">Nucleotide-binding</keyword>
<dbReference type="InterPro" id="IPR019797">
    <property type="entry name" value="Glutamate_5-kinase_CS"/>
</dbReference>
<proteinExistence type="inferred from homology"/>
<evidence type="ECO:0000259" key="9">
    <source>
        <dbReference type="Pfam" id="PF00696"/>
    </source>
</evidence>
<dbReference type="InterPro" id="IPR036393">
    <property type="entry name" value="AceGlu_kinase-like_sf"/>
</dbReference>
<feature type="domain" description="Aspartate/glutamate/uridylate kinase" evidence="9">
    <location>
        <begin position="9"/>
        <end position="238"/>
    </location>
</feature>
<feature type="binding site" evidence="8">
    <location>
        <position position="13"/>
    </location>
    <ligand>
        <name>ATP</name>
        <dbReference type="ChEBI" id="CHEBI:30616"/>
    </ligand>
</feature>
<dbReference type="Gene3D" id="3.40.1160.10">
    <property type="entry name" value="Acetylglutamate kinase-like"/>
    <property type="match status" value="1"/>
</dbReference>
<reference evidence="10 11" key="1">
    <citation type="submission" date="2019-03" db="EMBL/GenBank/DDBJ databases">
        <title>Genomic Encyclopedia of Type Strains, Phase IV (KMG-IV): sequencing the most valuable type-strain genomes for metagenomic binning, comparative biology and taxonomic classification.</title>
        <authorList>
            <person name="Goeker M."/>
        </authorList>
    </citation>
    <scope>NUCLEOTIDE SEQUENCE [LARGE SCALE GENOMIC DNA]</scope>
    <source>
        <strain evidence="10 11">DSM 29481</strain>
    </source>
</reference>
<dbReference type="SUPFAM" id="SSF53633">
    <property type="entry name" value="Carbamate kinase-like"/>
    <property type="match status" value="1"/>
</dbReference>
<comment type="catalytic activity">
    <reaction evidence="8">
        <text>L-glutamate + ATP = L-glutamyl 5-phosphate + ADP</text>
        <dbReference type="Rhea" id="RHEA:14877"/>
        <dbReference type="ChEBI" id="CHEBI:29985"/>
        <dbReference type="ChEBI" id="CHEBI:30616"/>
        <dbReference type="ChEBI" id="CHEBI:58274"/>
        <dbReference type="ChEBI" id="CHEBI:456216"/>
        <dbReference type="EC" id="2.7.2.11"/>
    </reaction>
</comment>
<evidence type="ECO:0000313" key="10">
    <source>
        <dbReference type="EMBL" id="TCU62218.1"/>
    </source>
</evidence>